<dbReference type="Proteomes" id="UP000723463">
    <property type="component" value="Unassembled WGS sequence"/>
</dbReference>
<protein>
    <submittedName>
        <fullName evidence="1">Uncharacterized protein</fullName>
    </submittedName>
</protein>
<keyword evidence="2" id="KW-1185">Reference proteome</keyword>
<dbReference type="SUPFAM" id="SSF55816">
    <property type="entry name" value="5'-nucleotidase (syn. UDP-sugar hydrolase), C-terminal domain"/>
    <property type="match status" value="1"/>
</dbReference>
<proteinExistence type="predicted"/>
<evidence type="ECO:0000313" key="1">
    <source>
        <dbReference type="EMBL" id="KAF9547652.1"/>
    </source>
</evidence>
<evidence type="ECO:0000313" key="2">
    <source>
        <dbReference type="Proteomes" id="UP000723463"/>
    </source>
</evidence>
<organism evidence="1 2">
    <name type="scientific">Mortierella hygrophila</name>
    <dbReference type="NCBI Taxonomy" id="979708"/>
    <lineage>
        <taxon>Eukaryota</taxon>
        <taxon>Fungi</taxon>
        <taxon>Fungi incertae sedis</taxon>
        <taxon>Mucoromycota</taxon>
        <taxon>Mortierellomycotina</taxon>
        <taxon>Mortierellomycetes</taxon>
        <taxon>Mortierellales</taxon>
        <taxon>Mortierellaceae</taxon>
        <taxon>Mortierella</taxon>
    </lineage>
</organism>
<gene>
    <name evidence="1" type="ORF">EC957_008009</name>
</gene>
<accession>A0A9P6FBN7</accession>
<dbReference type="AlphaFoldDB" id="A0A9P6FBN7"/>
<reference evidence="1" key="1">
    <citation type="journal article" date="2020" name="Fungal Divers.">
        <title>Resolving the Mortierellaceae phylogeny through synthesis of multi-gene phylogenetics and phylogenomics.</title>
        <authorList>
            <person name="Vandepol N."/>
            <person name="Liber J."/>
            <person name="Desiro A."/>
            <person name="Na H."/>
            <person name="Kennedy M."/>
            <person name="Barry K."/>
            <person name="Grigoriev I.V."/>
            <person name="Miller A.N."/>
            <person name="O'Donnell K."/>
            <person name="Stajich J.E."/>
            <person name="Bonito G."/>
        </authorList>
    </citation>
    <scope>NUCLEOTIDE SEQUENCE</scope>
    <source>
        <strain evidence="1">NRRL 2591</strain>
    </source>
</reference>
<dbReference type="Gene3D" id="3.90.780.10">
    <property type="entry name" value="5'-Nucleotidase, C-terminal domain"/>
    <property type="match status" value="1"/>
</dbReference>
<dbReference type="InterPro" id="IPR036907">
    <property type="entry name" value="5'-Nucleotdase_C_sf"/>
</dbReference>
<dbReference type="EMBL" id="JAAAXW010000039">
    <property type="protein sequence ID" value="KAF9547652.1"/>
    <property type="molecule type" value="Genomic_DNA"/>
</dbReference>
<dbReference type="GO" id="GO:0009166">
    <property type="term" value="P:nucleotide catabolic process"/>
    <property type="evidence" value="ECO:0007669"/>
    <property type="project" value="InterPro"/>
</dbReference>
<name>A0A9P6FBN7_9FUNG</name>
<dbReference type="GO" id="GO:0016787">
    <property type="term" value="F:hydrolase activity"/>
    <property type="evidence" value="ECO:0007669"/>
    <property type="project" value="InterPro"/>
</dbReference>
<comment type="caution">
    <text evidence="1">The sequence shown here is derived from an EMBL/GenBank/DDBJ whole genome shotgun (WGS) entry which is preliminary data.</text>
</comment>
<sequence length="187" mass="21990">MSSSLPLTGQEILGMLGRSCRGQRHRDWQGRHLIHSSLWPPLFLRLHKTRERYLGSHHQSRDPRRTKNWRRIVSTQTYSVVAMDFVMTGGDNILVKEPGTEAITLERMDEVLMSYVEAGKRITPYVDGRIRDMGPRMERDYSEMVAMDLKNYMVNKEEWPPGTPGYLRRQFPEGPEQMHRAYSHLYR</sequence>